<protein>
    <recommendedName>
        <fullName evidence="1">BAH domain-containing protein</fullName>
    </recommendedName>
</protein>
<gene>
    <name evidence="2" type="ORF">TanjilG_02206</name>
</gene>
<dbReference type="Gramene" id="OIV92443">
    <property type="protein sequence ID" value="OIV92443"/>
    <property type="gene ID" value="TanjilG_02206"/>
</dbReference>
<reference evidence="2 3" key="1">
    <citation type="journal article" date="2017" name="Plant Biotechnol. J.">
        <title>A comprehensive draft genome sequence for lupin (Lupinus angustifolius), an emerging health food: insights into plant-microbe interactions and legume evolution.</title>
        <authorList>
            <person name="Hane J.K."/>
            <person name="Ming Y."/>
            <person name="Kamphuis L.G."/>
            <person name="Nelson M.N."/>
            <person name="Garg G."/>
            <person name="Atkins C.A."/>
            <person name="Bayer P.E."/>
            <person name="Bravo A."/>
            <person name="Bringans S."/>
            <person name="Cannon S."/>
            <person name="Edwards D."/>
            <person name="Foley R."/>
            <person name="Gao L.L."/>
            <person name="Harrison M.J."/>
            <person name="Huang W."/>
            <person name="Hurgobin B."/>
            <person name="Li S."/>
            <person name="Liu C.W."/>
            <person name="McGrath A."/>
            <person name="Morahan G."/>
            <person name="Murray J."/>
            <person name="Weller J."/>
            <person name="Jian J."/>
            <person name="Singh K.B."/>
        </authorList>
    </citation>
    <scope>NUCLEOTIDE SEQUENCE [LARGE SCALE GENOMIC DNA]</scope>
    <source>
        <strain evidence="3">cv. Tanjil</strain>
        <tissue evidence="2">Whole plant</tissue>
    </source>
</reference>
<dbReference type="STRING" id="3871.A0A4P1QQB9"/>
<organism evidence="2 3">
    <name type="scientific">Lupinus angustifolius</name>
    <name type="common">Narrow-leaved blue lupine</name>
    <dbReference type="NCBI Taxonomy" id="3871"/>
    <lineage>
        <taxon>Eukaryota</taxon>
        <taxon>Viridiplantae</taxon>
        <taxon>Streptophyta</taxon>
        <taxon>Embryophyta</taxon>
        <taxon>Tracheophyta</taxon>
        <taxon>Spermatophyta</taxon>
        <taxon>Magnoliopsida</taxon>
        <taxon>eudicotyledons</taxon>
        <taxon>Gunneridae</taxon>
        <taxon>Pentapetalae</taxon>
        <taxon>rosids</taxon>
        <taxon>fabids</taxon>
        <taxon>Fabales</taxon>
        <taxon>Fabaceae</taxon>
        <taxon>Papilionoideae</taxon>
        <taxon>50 kb inversion clade</taxon>
        <taxon>genistoids sensu lato</taxon>
        <taxon>core genistoids</taxon>
        <taxon>Genisteae</taxon>
        <taxon>Lupinus</taxon>
    </lineage>
</organism>
<sequence>MAITTPMDIVSYITIRGTNKVVRVGDCVLIRPSDGSDRARVARVELIGRDDNNNVNVHVMWYYRPEESFAGRRQFHGARELFLSDQYSVQSVDNIQGKCNVHSLKNYTELRNVNAWDYFSRFCYNVSTGTYTPDQVAV</sequence>
<name>A0A4P1QQB9_LUPAN</name>
<evidence type="ECO:0000313" key="3">
    <source>
        <dbReference type="Proteomes" id="UP000188354"/>
    </source>
</evidence>
<dbReference type="PROSITE" id="PS51038">
    <property type="entry name" value="BAH"/>
    <property type="match status" value="1"/>
</dbReference>
<dbReference type="EMBL" id="CM007379">
    <property type="protein sequence ID" value="OIV92443.1"/>
    <property type="molecule type" value="Genomic_DNA"/>
</dbReference>
<accession>A0A4P1QQB9</accession>
<dbReference type="Proteomes" id="UP000188354">
    <property type="component" value="Chromosome LG19"/>
</dbReference>
<dbReference type="SMART" id="SM00439">
    <property type="entry name" value="BAH"/>
    <property type="match status" value="1"/>
</dbReference>
<keyword evidence="3" id="KW-1185">Reference proteome</keyword>
<dbReference type="InterPro" id="IPR001025">
    <property type="entry name" value="BAH_dom"/>
</dbReference>
<dbReference type="AlphaFoldDB" id="A0A4P1QQB9"/>
<proteinExistence type="predicted"/>
<dbReference type="InterPro" id="IPR043151">
    <property type="entry name" value="BAH_sf"/>
</dbReference>
<evidence type="ECO:0000259" key="1">
    <source>
        <dbReference type="PROSITE" id="PS51038"/>
    </source>
</evidence>
<evidence type="ECO:0000313" key="2">
    <source>
        <dbReference type="EMBL" id="OIV92443.1"/>
    </source>
</evidence>
<dbReference type="Gene3D" id="2.30.30.490">
    <property type="match status" value="1"/>
</dbReference>
<dbReference type="Pfam" id="PF01426">
    <property type="entry name" value="BAH"/>
    <property type="match status" value="1"/>
</dbReference>
<feature type="domain" description="BAH" evidence="1">
    <location>
        <begin position="20"/>
        <end position="135"/>
    </location>
</feature>
<dbReference type="GO" id="GO:0003682">
    <property type="term" value="F:chromatin binding"/>
    <property type="evidence" value="ECO:0007669"/>
    <property type="project" value="InterPro"/>
</dbReference>
<dbReference type="PANTHER" id="PTHR46364">
    <property type="entry name" value="OS08G0421900 PROTEIN"/>
    <property type="match status" value="1"/>
</dbReference>